<proteinExistence type="inferred from homology"/>
<dbReference type="Gene3D" id="3.40.50.800">
    <property type="entry name" value="Anticodon-binding domain"/>
    <property type="match status" value="1"/>
</dbReference>
<evidence type="ECO:0000256" key="4">
    <source>
        <dbReference type="ARBA" id="ARBA00022598"/>
    </source>
</evidence>
<dbReference type="AlphaFoldDB" id="A0A1Y2DDE2"/>
<organism evidence="14 15">
    <name type="scientific">Pseudomassariella vexata</name>
    <dbReference type="NCBI Taxonomy" id="1141098"/>
    <lineage>
        <taxon>Eukaryota</taxon>
        <taxon>Fungi</taxon>
        <taxon>Dikarya</taxon>
        <taxon>Ascomycota</taxon>
        <taxon>Pezizomycotina</taxon>
        <taxon>Sordariomycetes</taxon>
        <taxon>Xylariomycetidae</taxon>
        <taxon>Amphisphaeriales</taxon>
        <taxon>Pseudomassariaceae</taxon>
        <taxon>Pseudomassariella</taxon>
    </lineage>
</organism>
<dbReference type="GO" id="GO:0004829">
    <property type="term" value="F:threonine-tRNA ligase activity"/>
    <property type="evidence" value="ECO:0007669"/>
    <property type="project" value="UniProtKB-EC"/>
</dbReference>
<dbReference type="PANTHER" id="PTHR11451">
    <property type="entry name" value="THREONINE-TRNA LIGASE"/>
    <property type="match status" value="1"/>
</dbReference>
<keyword evidence="10" id="KW-0030">Aminoacyl-tRNA synthetase</keyword>
<sequence>MLLRRAARLCPRSVTRTSCTTPHVLVPTVFRRACGSHATSDTPPKPPADHRQLGVQQELFATSVYSPGSPLLLPNGARIFNRLVDFLRNQYVRYGFQEVITPTIYKKALWAKSGHLENYSDDMFTVTSTSPSRNDATESTEEDEYGLKPMNCPGHCLIFAAQRRSYRDLPIRYADFSPLHRNEVSGALSGLTRVRRFHQDDGHIFCRPSQVEEEIRKTLDFVRVAYNVFKLGPYRLALSTRPADQYIGTADDWDRAESALKRALESSGQKWTINEGDGAFYGPKIDIILRDSDGKEHQTATIQLDFQLPKRFELEYQAPAPELEQKGETTTDAEKLSEFGPVHPVLIHRAVLGSVERLMALLIEHYNGKWPFWLNPRQVIILVINDSPPVLDLAKSVQEMLLGVEDPTAAEQGPVVNASQLSVDVDNRKISIGAKVREAKAKGYGVIVTIGPRQLPKKTVTVDLSRFSDGTPGDIHKQKEMTPQELLTLLKAKVDAYA</sequence>
<keyword evidence="9" id="KW-0496">Mitochondrion</keyword>
<dbReference type="OrthoDB" id="5423599at2759"/>
<dbReference type="PROSITE" id="PS50862">
    <property type="entry name" value="AA_TRNA_LIGASE_II"/>
    <property type="match status" value="1"/>
</dbReference>
<dbReference type="SUPFAM" id="SSF55681">
    <property type="entry name" value="Class II aaRS and biotin synthetases"/>
    <property type="match status" value="1"/>
</dbReference>
<evidence type="ECO:0000256" key="11">
    <source>
        <dbReference type="ARBA" id="ARBA00031900"/>
    </source>
</evidence>
<dbReference type="Gene3D" id="3.30.930.10">
    <property type="entry name" value="Bira Bifunctional Protein, Domain 2"/>
    <property type="match status" value="1"/>
</dbReference>
<evidence type="ECO:0000313" key="15">
    <source>
        <dbReference type="Proteomes" id="UP000193689"/>
    </source>
</evidence>
<comment type="subcellular location">
    <subcellularLocation>
        <location evidence="1">Mitochondrion matrix</location>
    </subcellularLocation>
</comment>
<dbReference type="InterPro" id="IPR002320">
    <property type="entry name" value="Thr-tRNA-ligase_IIa"/>
</dbReference>
<dbReference type="NCBIfam" id="TIGR00418">
    <property type="entry name" value="thrS"/>
    <property type="match status" value="1"/>
</dbReference>
<evidence type="ECO:0000256" key="6">
    <source>
        <dbReference type="ARBA" id="ARBA00022840"/>
    </source>
</evidence>
<keyword evidence="8" id="KW-0809">Transit peptide</keyword>
<evidence type="ECO:0000256" key="9">
    <source>
        <dbReference type="ARBA" id="ARBA00023128"/>
    </source>
</evidence>
<protein>
    <recommendedName>
        <fullName evidence="3">threonine--tRNA ligase</fullName>
        <ecNumber evidence="3">6.1.1.3</ecNumber>
    </recommendedName>
    <alternativeName>
        <fullName evidence="11">Threonyl-tRNA synthetase</fullName>
    </alternativeName>
</protein>
<keyword evidence="7" id="KW-0648">Protein biosynthesis</keyword>
<dbReference type="InterPro" id="IPR002314">
    <property type="entry name" value="aa-tRNA-synt_IIb"/>
</dbReference>
<dbReference type="FunCoup" id="A0A1Y2DDE2">
    <property type="interactions" value="69"/>
</dbReference>
<reference evidence="14 15" key="1">
    <citation type="submission" date="2016-07" db="EMBL/GenBank/DDBJ databases">
        <title>Pervasive Adenine N6-methylation of Active Genes in Fungi.</title>
        <authorList>
            <consortium name="DOE Joint Genome Institute"/>
            <person name="Mondo S.J."/>
            <person name="Dannebaum R.O."/>
            <person name="Kuo R.C."/>
            <person name="Labutti K."/>
            <person name="Haridas S."/>
            <person name="Kuo A."/>
            <person name="Salamov A."/>
            <person name="Ahrendt S.R."/>
            <person name="Lipzen A."/>
            <person name="Sullivan W."/>
            <person name="Andreopoulos W.B."/>
            <person name="Clum A."/>
            <person name="Lindquist E."/>
            <person name="Daum C."/>
            <person name="Ramamoorthy G.K."/>
            <person name="Gryganskyi A."/>
            <person name="Culley D."/>
            <person name="Magnuson J.K."/>
            <person name="James T.Y."/>
            <person name="O'Malley M.A."/>
            <person name="Stajich J.E."/>
            <person name="Spatafora J.W."/>
            <person name="Visel A."/>
            <person name="Grigoriev I.V."/>
        </authorList>
    </citation>
    <scope>NUCLEOTIDE SEQUENCE [LARGE SCALE GENOMIC DNA]</scope>
    <source>
        <strain evidence="14 15">CBS 129021</strain>
    </source>
</reference>
<dbReference type="Proteomes" id="UP000193689">
    <property type="component" value="Unassembled WGS sequence"/>
</dbReference>
<keyword evidence="4" id="KW-0436">Ligase</keyword>
<evidence type="ECO:0000256" key="5">
    <source>
        <dbReference type="ARBA" id="ARBA00022741"/>
    </source>
</evidence>
<accession>A0A1Y2DDE2</accession>
<dbReference type="InterPro" id="IPR045864">
    <property type="entry name" value="aa-tRNA-synth_II/BPL/LPL"/>
</dbReference>
<evidence type="ECO:0000256" key="10">
    <source>
        <dbReference type="ARBA" id="ARBA00023146"/>
    </source>
</evidence>
<evidence type="ECO:0000256" key="1">
    <source>
        <dbReference type="ARBA" id="ARBA00004305"/>
    </source>
</evidence>
<dbReference type="InterPro" id="IPR006195">
    <property type="entry name" value="aa-tRNA-synth_II"/>
</dbReference>
<comment type="similarity">
    <text evidence="2">Belongs to the class-II aminoacyl-tRNA synthetase family.</text>
</comment>
<keyword evidence="15" id="KW-1185">Reference proteome</keyword>
<dbReference type="FunFam" id="3.30.930.10:FF:000039">
    <property type="entry name" value="Threonyl-tRNA synthetase, mitochondrial"/>
    <property type="match status" value="1"/>
</dbReference>
<evidence type="ECO:0000259" key="13">
    <source>
        <dbReference type="PROSITE" id="PS50862"/>
    </source>
</evidence>
<name>A0A1Y2DDE2_9PEZI</name>
<feature type="domain" description="Aminoacyl-transfer RNA synthetases class-II family profile" evidence="13">
    <location>
        <begin position="74"/>
        <end position="371"/>
    </location>
</feature>
<dbReference type="InterPro" id="IPR004154">
    <property type="entry name" value="Anticodon-bd"/>
</dbReference>
<keyword evidence="5" id="KW-0547">Nucleotide-binding</keyword>
<evidence type="ECO:0000256" key="12">
    <source>
        <dbReference type="ARBA" id="ARBA00049515"/>
    </source>
</evidence>
<evidence type="ECO:0000256" key="2">
    <source>
        <dbReference type="ARBA" id="ARBA00008226"/>
    </source>
</evidence>
<dbReference type="InterPro" id="IPR033728">
    <property type="entry name" value="ThrRS_core"/>
</dbReference>
<dbReference type="Pfam" id="PF03129">
    <property type="entry name" value="HGTP_anticodon"/>
    <property type="match status" value="1"/>
</dbReference>
<dbReference type="SUPFAM" id="SSF52954">
    <property type="entry name" value="Class II aaRS ABD-related"/>
    <property type="match status" value="1"/>
</dbReference>
<dbReference type="STRING" id="1141098.A0A1Y2DDE2"/>
<evidence type="ECO:0000313" key="14">
    <source>
        <dbReference type="EMBL" id="ORY57217.1"/>
    </source>
</evidence>
<dbReference type="GeneID" id="63777545"/>
<dbReference type="InParanoid" id="A0A1Y2DDE2"/>
<dbReference type="CDD" id="cd00771">
    <property type="entry name" value="ThrRS_core"/>
    <property type="match status" value="1"/>
</dbReference>
<dbReference type="RefSeq" id="XP_040710569.1">
    <property type="nucleotide sequence ID" value="XM_040861333.1"/>
</dbReference>
<dbReference type="EC" id="6.1.1.3" evidence="3"/>
<dbReference type="GO" id="GO:0005524">
    <property type="term" value="F:ATP binding"/>
    <property type="evidence" value="ECO:0007669"/>
    <property type="project" value="UniProtKB-KW"/>
</dbReference>
<evidence type="ECO:0000256" key="7">
    <source>
        <dbReference type="ARBA" id="ARBA00022917"/>
    </source>
</evidence>
<dbReference type="PANTHER" id="PTHR11451:SF50">
    <property type="entry name" value="THREONINE--TRNA LIGASE, MITOCHONDRIAL"/>
    <property type="match status" value="1"/>
</dbReference>
<gene>
    <name evidence="14" type="ORF">BCR38DRAFT_449935</name>
</gene>
<dbReference type="GO" id="GO:0005759">
    <property type="term" value="C:mitochondrial matrix"/>
    <property type="evidence" value="ECO:0007669"/>
    <property type="project" value="UniProtKB-SubCell"/>
</dbReference>
<evidence type="ECO:0000256" key="8">
    <source>
        <dbReference type="ARBA" id="ARBA00022946"/>
    </source>
</evidence>
<dbReference type="PRINTS" id="PR01047">
    <property type="entry name" value="TRNASYNTHTHR"/>
</dbReference>
<dbReference type="InterPro" id="IPR036621">
    <property type="entry name" value="Anticodon-bd_dom_sf"/>
</dbReference>
<comment type="catalytic activity">
    <reaction evidence="12">
        <text>tRNA(Thr) + L-threonine + ATP = L-threonyl-tRNA(Thr) + AMP + diphosphate + H(+)</text>
        <dbReference type="Rhea" id="RHEA:24624"/>
        <dbReference type="Rhea" id="RHEA-COMP:9670"/>
        <dbReference type="Rhea" id="RHEA-COMP:9704"/>
        <dbReference type="ChEBI" id="CHEBI:15378"/>
        <dbReference type="ChEBI" id="CHEBI:30616"/>
        <dbReference type="ChEBI" id="CHEBI:33019"/>
        <dbReference type="ChEBI" id="CHEBI:57926"/>
        <dbReference type="ChEBI" id="CHEBI:78442"/>
        <dbReference type="ChEBI" id="CHEBI:78534"/>
        <dbReference type="ChEBI" id="CHEBI:456215"/>
        <dbReference type="EC" id="6.1.1.3"/>
    </reaction>
</comment>
<dbReference type="GO" id="GO:0070159">
    <property type="term" value="P:mitochondrial threonyl-tRNA aminoacylation"/>
    <property type="evidence" value="ECO:0007669"/>
    <property type="project" value="EnsemblFungi"/>
</dbReference>
<keyword evidence="6" id="KW-0067">ATP-binding</keyword>
<dbReference type="Pfam" id="PF00587">
    <property type="entry name" value="tRNA-synt_2b"/>
    <property type="match status" value="1"/>
</dbReference>
<comment type="caution">
    <text evidence="14">The sequence shown here is derived from an EMBL/GenBank/DDBJ whole genome shotgun (WGS) entry which is preliminary data.</text>
</comment>
<dbReference type="EMBL" id="MCFJ01000020">
    <property type="protein sequence ID" value="ORY57217.1"/>
    <property type="molecule type" value="Genomic_DNA"/>
</dbReference>
<evidence type="ECO:0000256" key="3">
    <source>
        <dbReference type="ARBA" id="ARBA00013163"/>
    </source>
</evidence>